<dbReference type="OMA" id="GCVSWAD"/>
<evidence type="ECO:0000256" key="7">
    <source>
        <dbReference type="ARBA" id="ARBA00022853"/>
    </source>
</evidence>
<keyword evidence="4 11" id="KW-0489">Methyltransferase</keyword>
<evidence type="ECO:0000256" key="4">
    <source>
        <dbReference type="ARBA" id="ARBA00022603"/>
    </source>
</evidence>
<dbReference type="EC" id="2.1.1.360" evidence="2 11"/>
<accession>A0A0P9ENJ6</accession>
<feature type="domain" description="DOT1" evidence="13">
    <location>
        <begin position="342"/>
        <end position="653"/>
    </location>
</feature>
<dbReference type="SUPFAM" id="SSF53335">
    <property type="entry name" value="S-adenosyl-L-methionine-dependent methyltransferases"/>
    <property type="match status" value="1"/>
</dbReference>
<evidence type="ECO:0000256" key="11">
    <source>
        <dbReference type="RuleBase" id="RU271113"/>
    </source>
</evidence>
<feature type="compositionally biased region" description="Low complexity" evidence="12">
    <location>
        <begin position="30"/>
        <end position="89"/>
    </location>
</feature>
<dbReference type="Gene3D" id="1.10.260.170">
    <property type="match status" value="1"/>
</dbReference>
<gene>
    <name evidence="14" type="ORF">RHOBADRAFT_54863</name>
</gene>
<evidence type="ECO:0000256" key="12">
    <source>
        <dbReference type="SAM" id="MobiDB-lite"/>
    </source>
</evidence>
<comment type="miscellaneous">
    <text evidence="11">In contrast to other lysine histone methyltransferases, it does not contain a SET domain, suggesting the existence of another mechanism for methylation of lysine residues of histones.</text>
</comment>
<dbReference type="Proteomes" id="UP000053890">
    <property type="component" value="Unassembled WGS sequence"/>
</dbReference>
<feature type="compositionally biased region" description="Basic and acidic residues" evidence="12">
    <location>
        <begin position="649"/>
        <end position="672"/>
    </location>
</feature>
<comment type="catalytic activity">
    <reaction evidence="10 11">
        <text>L-lysyl(79)-[histone H3] + 3 S-adenosyl-L-methionine = N(6),N(6),N(6)-trimethyl-L-lysyl(79)-[histone H3] + 3 S-adenosyl-L-homocysteine + 3 H(+)</text>
        <dbReference type="Rhea" id="RHEA:60328"/>
        <dbReference type="Rhea" id="RHEA-COMP:15549"/>
        <dbReference type="Rhea" id="RHEA-COMP:15552"/>
        <dbReference type="ChEBI" id="CHEBI:15378"/>
        <dbReference type="ChEBI" id="CHEBI:29969"/>
        <dbReference type="ChEBI" id="CHEBI:57856"/>
        <dbReference type="ChEBI" id="CHEBI:59789"/>
        <dbReference type="ChEBI" id="CHEBI:61961"/>
        <dbReference type="EC" id="2.1.1.360"/>
    </reaction>
</comment>
<sequence length="692" mass="74353">MFGSRRPAPKAPGASPTTARPPHASGTTTLAVPVNSVAPSSPLSSLPPTSPRSPAITTTAATTSTAPKRPVATVTRTVVRTVVKRAAPPTAETKPARTLNAYKRPADAPPLAAAPAAKRAVKGGSGGAASNGASARSRKGRAKVESSSDEDDCDGAPRSSRKGGMSAGRRPQPPSSDLDPLTPSEASESDLSSVDEDYFSKTLAKEEGAPVCARDVAAKGEGSTDGKSGESLVLENRMAYKDHFIDPHNPERPTSAWAGSDVPTVELEYPGEGVRERFALLAPRTDDEYNPIEDVLKVILTVLDHFLTKDEAFTHFGHQSGATSFAAFLYNRSSSNSRAGTPSTPLSGPTSSSAVASSTGIAAARPADRSTPTLAPPTAANDPQPPLIRELEKARAKRDGPSFLASVERYNTTLRALKAAGVVQRNIAAMKGLREKVWTKVFLQCYDRAVGPDIERLKEYEAFSDNVYGELLPKFMNEIFEKTHLGPNSVFVDLGSGVGNCVVQAALATGATSYGFENMAHASQLARLQVDEAERRFRMWGLEGGAMRVVEADFTACAEVGEVMRKADVVLVNNEVFTAPLNQSLSWLFLELPASARIVSLKPFLPDKFHLSAHNAPAARYRSGSVSWKMEGGSYYLTRVDRRRVERFQEREREREERRRDKLQGRKERREGSAATTGSERCAMSRTASRQG</sequence>
<evidence type="ECO:0000256" key="9">
    <source>
        <dbReference type="ARBA" id="ARBA00029821"/>
    </source>
</evidence>
<dbReference type="GO" id="GO:0005634">
    <property type="term" value="C:nucleus"/>
    <property type="evidence" value="ECO:0007669"/>
    <property type="project" value="UniProtKB-SubCell"/>
</dbReference>
<dbReference type="FunFam" id="3.40.50.150:FF:000033">
    <property type="entry name" value="Histone-lysine N-methyltransferase, H3 lysine-79 specific"/>
    <property type="match status" value="1"/>
</dbReference>
<dbReference type="InterPro" id="IPR025789">
    <property type="entry name" value="DOT1_dom"/>
</dbReference>
<evidence type="ECO:0000313" key="15">
    <source>
        <dbReference type="Proteomes" id="UP000053890"/>
    </source>
</evidence>
<keyword evidence="8 11" id="KW-0539">Nucleus</keyword>
<comment type="subcellular location">
    <subcellularLocation>
        <location evidence="1 11">Nucleus</location>
    </subcellularLocation>
</comment>
<reference evidence="14 15" key="1">
    <citation type="journal article" date="2015" name="Front. Microbiol.">
        <title>Genome sequence of the plant growth promoting endophytic yeast Rhodotorula graminis WP1.</title>
        <authorList>
            <person name="Firrincieli A."/>
            <person name="Otillar R."/>
            <person name="Salamov A."/>
            <person name="Schmutz J."/>
            <person name="Khan Z."/>
            <person name="Redman R.S."/>
            <person name="Fleck N.D."/>
            <person name="Lindquist E."/>
            <person name="Grigoriev I.V."/>
            <person name="Doty S.L."/>
        </authorList>
    </citation>
    <scope>NUCLEOTIDE SEQUENCE [LARGE SCALE GENOMIC DNA]</scope>
    <source>
        <strain evidence="14 15">WP1</strain>
    </source>
</reference>
<comment type="function">
    <text evidence="11">Histone methyltransferase that specifically trimethylates histone H3 to form H3K79me3. This methylation is required for telomere silencing and for the pachytene checkpoint during the meiotic cell cycle by allowing the recruitment of RAD9 to double strand breaks. Nucleosomes are preferred as substrate compared to free histone.</text>
</comment>
<evidence type="ECO:0000256" key="10">
    <source>
        <dbReference type="ARBA" id="ARBA00047770"/>
    </source>
</evidence>
<evidence type="ECO:0000256" key="8">
    <source>
        <dbReference type="ARBA" id="ARBA00023242"/>
    </source>
</evidence>
<dbReference type="Pfam" id="PF08123">
    <property type="entry name" value="DOT1"/>
    <property type="match status" value="1"/>
</dbReference>
<dbReference type="GO" id="GO:0032259">
    <property type="term" value="P:methylation"/>
    <property type="evidence" value="ECO:0007669"/>
    <property type="project" value="UniProtKB-KW"/>
</dbReference>
<feature type="compositionally biased region" description="Low complexity" evidence="12">
    <location>
        <begin position="109"/>
        <end position="118"/>
    </location>
</feature>
<dbReference type="OrthoDB" id="443402at2759"/>
<evidence type="ECO:0000259" key="13">
    <source>
        <dbReference type="PROSITE" id="PS51569"/>
    </source>
</evidence>
<comment type="similarity">
    <text evidence="11">Belongs to the class I-like SAM-binding methyltransferase superfamily. DOT1 family.</text>
</comment>
<organism evidence="14 15">
    <name type="scientific">Rhodotorula graminis (strain WP1)</name>
    <dbReference type="NCBI Taxonomy" id="578459"/>
    <lineage>
        <taxon>Eukaryota</taxon>
        <taxon>Fungi</taxon>
        <taxon>Dikarya</taxon>
        <taxon>Basidiomycota</taxon>
        <taxon>Pucciniomycotina</taxon>
        <taxon>Microbotryomycetes</taxon>
        <taxon>Sporidiobolales</taxon>
        <taxon>Sporidiobolaceae</taxon>
        <taxon>Rhodotorula</taxon>
    </lineage>
</organism>
<dbReference type="GO" id="GO:0006281">
    <property type="term" value="P:DNA repair"/>
    <property type="evidence" value="ECO:0007669"/>
    <property type="project" value="TreeGrafter"/>
</dbReference>
<dbReference type="RefSeq" id="XP_018269720.1">
    <property type="nucleotide sequence ID" value="XM_018417537.1"/>
</dbReference>
<evidence type="ECO:0000313" key="14">
    <source>
        <dbReference type="EMBL" id="KPV73671.1"/>
    </source>
</evidence>
<dbReference type="InterPro" id="IPR030445">
    <property type="entry name" value="H3-K79_meTrfase"/>
</dbReference>
<feature type="region of interest" description="Disordered" evidence="12">
    <location>
        <begin position="649"/>
        <end position="692"/>
    </location>
</feature>
<evidence type="ECO:0000256" key="3">
    <source>
        <dbReference type="ARBA" id="ARBA00020987"/>
    </source>
</evidence>
<protein>
    <recommendedName>
        <fullName evidence="3 11">Histone-lysine N-methyltransferase, H3 lysine-79 specific</fullName>
        <ecNumber evidence="2 11">2.1.1.360</ecNumber>
    </recommendedName>
    <alternativeName>
        <fullName evidence="9 11">Histone H3-K79 methyltransferase</fullName>
    </alternativeName>
</protein>
<keyword evidence="7 11" id="KW-0156">Chromatin regulator</keyword>
<keyword evidence="5 11" id="KW-0808">Transferase</keyword>
<dbReference type="Gene3D" id="3.40.50.150">
    <property type="entry name" value="Vaccinia Virus protein VP39"/>
    <property type="match status" value="1"/>
</dbReference>
<feature type="compositionally biased region" description="Low complexity" evidence="12">
    <location>
        <begin position="175"/>
        <end position="184"/>
    </location>
</feature>
<dbReference type="GO" id="GO:0000077">
    <property type="term" value="P:DNA damage checkpoint signaling"/>
    <property type="evidence" value="ECO:0007669"/>
    <property type="project" value="TreeGrafter"/>
</dbReference>
<feature type="region of interest" description="Disordered" evidence="12">
    <location>
        <begin position="1"/>
        <end position="194"/>
    </location>
</feature>
<feature type="region of interest" description="Disordered" evidence="12">
    <location>
        <begin position="334"/>
        <end position="385"/>
    </location>
</feature>
<dbReference type="PANTHER" id="PTHR21451">
    <property type="entry name" value="HISTONE H3 METHYLTRANSFERASE"/>
    <property type="match status" value="1"/>
</dbReference>
<dbReference type="GeneID" id="28977985"/>
<dbReference type="STRING" id="578459.A0A0P9ENJ6"/>
<dbReference type="EMBL" id="KQ474082">
    <property type="protein sequence ID" value="KPV73671.1"/>
    <property type="molecule type" value="Genomic_DNA"/>
</dbReference>
<dbReference type="InterPro" id="IPR029063">
    <property type="entry name" value="SAM-dependent_MTases_sf"/>
</dbReference>
<keyword evidence="6 11" id="KW-0949">S-adenosyl-L-methionine</keyword>
<evidence type="ECO:0000256" key="2">
    <source>
        <dbReference type="ARBA" id="ARBA00012190"/>
    </source>
</evidence>
<evidence type="ECO:0000256" key="1">
    <source>
        <dbReference type="ARBA" id="ARBA00004123"/>
    </source>
</evidence>
<evidence type="ECO:0000256" key="5">
    <source>
        <dbReference type="ARBA" id="ARBA00022679"/>
    </source>
</evidence>
<dbReference type="AlphaFoldDB" id="A0A0P9ENJ6"/>
<dbReference type="PANTHER" id="PTHR21451:SF0">
    <property type="entry name" value="HISTONE-LYSINE N-METHYLTRANSFERASE, H3 LYSINE-79 SPECIFIC"/>
    <property type="match status" value="1"/>
</dbReference>
<name>A0A0P9ENJ6_RHOGW</name>
<comment type="activity regulation">
    <text evidence="11">Ubiquitination of histone H2B to form H2BK123ub1 is required for efficient DOT1 methyltransferase activity on histone H3.</text>
</comment>
<proteinExistence type="inferred from homology"/>
<dbReference type="PROSITE" id="PS51569">
    <property type="entry name" value="DOT1"/>
    <property type="match status" value="1"/>
</dbReference>
<feature type="compositionally biased region" description="Low complexity" evidence="12">
    <location>
        <begin position="340"/>
        <end position="364"/>
    </location>
</feature>
<dbReference type="GO" id="GO:0140956">
    <property type="term" value="F:histone H3K79 trimethyltransferase activity"/>
    <property type="evidence" value="ECO:0007669"/>
    <property type="project" value="UniProtKB-EC"/>
</dbReference>
<keyword evidence="15" id="KW-1185">Reference proteome</keyword>
<evidence type="ECO:0000256" key="6">
    <source>
        <dbReference type="ARBA" id="ARBA00022691"/>
    </source>
</evidence>